<evidence type="ECO:0000256" key="3">
    <source>
        <dbReference type="ARBA" id="ARBA00022500"/>
    </source>
</evidence>
<comment type="caution">
    <text evidence="11">The sequence shown here is derived from an EMBL/GenBank/DDBJ whole genome shotgun (WGS) entry which is preliminary data.</text>
</comment>
<dbReference type="PANTHER" id="PTHR12015">
    <property type="entry name" value="SMALL INDUCIBLE CYTOKINE A"/>
    <property type="match status" value="1"/>
</dbReference>
<keyword evidence="8" id="KW-0395">Inflammatory response</keyword>
<organism evidence="11 12">
    <name type="scientific">Rhinolophus ferrumequinum</name>
    <name type="common">Greater horseshoe bat</name>
    <dbReference type="NCBI Taxonomy" id="59479"/>
    <lineage>
        <taxon>Eukaryota</taxon>
        <taxon>Metazoa</taxon>
        <taxon>Chordata</taxon>
        <taxon>Craniata</taxon>
        <taxon>Vertebrata</taxon>
        <taxon>Euteleostomi</taxon>
        <taxon>Mammalia</taxon>
        <taxon>Eutheria</taxon>
        <taxon>Laurasiatheria</taxon>
        <taxon>Chiroptera</taxon>
        <taxon>Yinpterochiroptera</taxon>
        <taxon>Rhinolophoidea</taxon>
        <taxon>Rhinolophidae</taxon>
        <taxon>Rhinolophinae</taxon>
        <taxon>Rhinolophus</taxon>
    </lineage>
</organism>
<dbReference type="GO" id="GO:0005615">
    <property type="term" value="C:extracellular space"/>
    <property type="evidence" value="ECO:0007669"/>
    <property type="project" value="UniProtKB-KW"/>
</dbReference>
<dbReference type="EMBL" id="JACAGC010000012">
    <property type="protein sequence ID" value="KAF6327042.1"/>
    <property type="molecule type" value="Genomic_DNA"/>
</dbReference>
<accession>A0A7J7VPE5</accession>
<evidence type="ECO:0000256" key="2">
    <source>
        <dbReference type="ARBA" id="ARBA00010868"/>
    </source>
</evidence>
<dbReference type="GO" id="GO:0006954">
    <property type="term" value="P:inflammatory response"/>
    <property type="evidence" value="ECO:0007669"/>
    <property type="project" value="UniProtKB-KW"/>
</dbReference>
<dbReference type="FunFam" id="2.40.50.40:FF:000024">
    <property type="entry name" value="C-C motif chemokine 21"/>
    <property type="match status" value="1"/>
</dbReference>
<keyword evidence="5" id="KW-0964">Secreted</keyword>
<dbReference type="GO" id="GO:0030335">
    <property type="term" value="P:positive regulation of cell migration"/>
    <property type="evidence" value="ECO:0007669"/>
    <property type="project" value="TreeGrafter"/>
</dbReference>
<dbReference type="PANTHER" id="PTHR12015:SF72">
    <property type="entry name" value="C-C MOTIF CHEMOKINE 21"/>
    <property type="match status" value="1"/>
</dbReference>
<evidence type="ECO:0000256" key="1">
    <source>
        <dbReference type="ARBA" id="ARBA00004613"/>
    </source>
</evidence>
<evidence type="ECO:0000259" key="10">
    <source>
        <dbReference type="SMART" id="SM00199"/>
    </source>
</evidence>
<protein>
    <submittedName>
        <fullName evidence="11">C-C motif chemokine ligand 21</fullName>
    </submittedName>
</protein>
<dbReference type="GO" id="GO:0008009">
    <property type="term" value="F:chemokine activity"/>
    <property type="evidence" value="ECO:0007669"/>
    <property type="project" value="InterPro"/>
</dbReference>
<dbReference type="Proteomes" id="UP000585614">
    <property type="component" value="Unassembled WGS sequence"/>
</dbReference>
<evidence type="ECO:0000256" key="8">
    <source>
        <dbReference type="ARBA" id="ARBA00023198"/>
    </source>
</evidence>
<keyword evidence="7" id="KW-1015">Disulfide bond</keyword>
<reference evidence="11 12" key="1">
    <citation type="journal article" date="2020" name="Nature">
        <title>Six reference-quality genomes reveal evolution of bat adaptations.</title>
        <authorList>
            <person name="Jebb D."/>
            <person name="Huang Z."/>
            <person name="Pippel M."/>
            <person name="Hughes G.M."/>
            <person name="Lavrichenko K."/>
            <person name="Devanna P."/>
            <person name="Winkler S."/>
            <person name="Jermiin L.S."/>
            <person name="Skirmuntt E.C."/>
            <person name="Katzourakis A."/>
            <person name="Burkitt-Gray L."/>
            <person name="Ray D.A."/>
            <person name="Sullivan K.A.M."/>
            <person name="Roscito J.G."/>
            <person name="Kirilenko B.M."/>
            <person name="Davalos L.M."/>
            <person name="Corthals A.P."/>
            <person name="Power M.L."/>
            <person name="Jones G."/>
            <person name="Ransome R.D."/>
            <person name="Dechmann D.K.N."/>
            <person name="Locatelli A.G."/>
            <person name="Puechmaille S.J."/>
            <person name="Fedrigo O."/>
            <person name="Jarvis E.D."/>
            <person name="Hiller M."/>
            <person name="Vernes S.C."/>
            <person name="Myers E.W."/>
            <person name="Teeling E.C."/>
        </authorList>
    </citation>
    <scope>NUCLEOTIDE SEQUENCE [LARGE SCALE GENOMIC DNA]</scope>
    <source>
        <strain evidence="11">MRhiFer1</strain>
        <tissue evidence="11">Lung</tissue>
    </source>
</reference>
<name>A0A7J7VPE5_RHIFE</name>
<sequence>MDEWIKKIPHTPGPLTCSCSALASYSSSTTAMAQSLALRLLVLVLAFCIPQTQGSDGGAQDCCLNYSVKKIPTTVVRSYRKQEPSLGCPIPAILFSTWKRSQPELCANPKEAWVQKLMQHLDTAPTTRKPVQRCKKDKSGKKGKGSKGCKKTEQPQTRKRP</sequence>
<evidence type="ECO:0000256" key="5">
    <source>
        <dbReference type="ARBA" id="ARBA00022525"/>
    </source>
</evidence>
<dbReference type="GO" id="GO:0048245">
    <property type="term" value="P:eosinophil chemotaxis"/>
    <property type="evidence" value="ECO:0007669"/>
    <property type="project" value="TreeGrafter"/>
</dbReference>
<dbReference type="PROSITE" id="PS51257">
    <property type="entry name" value="PROKAR_LIPOPROTEIN"/>
    <property type="match status" value="1"/>
</dbReference>
<feature type="region of interest" description="Disordered" evidence="9">
    <location>
        <begin position="124"/>
        <end position="161"/>
    </location>
</feature>
<feature type="domain" description="Chemokine interleukin-8-like" evidence="10">
    <location>
        <begin position="59"/>
        <end position="121"/>
    </location>
</feature>
<dbReference type="SUPFAM" id="SSF54117">
    <property type="entry name" value="Interleukin 8-like chemokines"/>
    <property type="match status" value="1"/>
</dbReference>
<evidence type="ECO:0000313" key="11">
    <source>
        <dbReference type="EMBL" id="KAF6327042.1"/>
    </source>
</evidence>
<dbReference type="Pfam" id="PF00048">
    <property type="entry name" value="IL8"/>
    <property type="match status" value="1"/>
</dbReference>
<feature type="compositionally biased region" description="Basic residues" evidence="9">
    <location>
        <begin position="130"/>
        <end position="149"/>
    </location>
</feature>
<evidence type="ECO:0000313" key="12">
    <source>
        <dbReference type="Proteomes" id="UP000585614"/>
    </source>
</evidence>
<keyword evidence="3" id="KW-0145">Chemotaxis</keyword>
<dbReference type="Gene3D" id="2.40.50.40">
    <property type="match status" value="1"/>
</dbReference>
<keyword evidence="4" id="KW-0202">Cytokine</keyword>
<dbReference type="InterPro" id="IPR039809">
    <property type="entry name" value="Chemokine_b/g/d"/>
</dbReference>
<dbReference type="GO" id="GO:0070098">
    <property type="term" value="P:chemokine-mediated signaling pathway"/>
    <property type="evidence" value="ECO:0007669"/>
    <property type="project" value="TreeGrafter"/>
</dbReference>
<comment type="similarity">
    <text evidence="2">Belongs to the intercrine beta (chemokine CC) family.</text>
</comment>
<proteinExistence type="inferred from homology"/>
<dbReference type="InterPro" id="IPR001811">
    <property type="entry name" value="Chemokine_IL8-like_dom"/>
</dbReference>
<dbReference type="SMART" id="SM00199">
    <property type="entry name" value="SCY"/>
    <property type="match status" value="1"/>
</dbReference>
<evidence type="ECO:0000256" key="4">
    <source>
        <dbReference type="ARBA" id="ARBA00022514"/>
    </source>
</evidence>
<comment type="subcellular location">
    <subcellularLocation>
        <location evidence="1">Secreted</location>
    </subcellularLocation>
</comment>
<dbReference type="GO" id="GO:0061844">
    <property type="term" value="P:antimicrobial humoral immune response mediated by antimicrobial peptide"/>
    <property type="evidence" value="ECO:0007669"/>
    <property type="project" value="TreeGrafter"/>
</dbReference>
<dbReference type="GO" id="GO:0048020">
    <property type="term" value="F:CCR chemokine receptor binding"/>
    <property type="evidence" value="ECO:0007669"/>
    <property type="project" value="TreeGrafter"/>
</dbReference>
<evidence type="ECO:0000256" key="9">
    <source>
        <dbReference type="SAM" id="MobiDB-lite"/>
    </source>
</evidence>
<evidence type="ECO:0000256" key="6">
    <source>
        <dbReference type="ARBA" id="ARBA00022729"/>
    </source>
</evidence>
<keyword evidence="6" id="KW-0732">Signal</keyword>
<gene>
    <name evidence="11" type="ORF">mRhiFer1_002345</name>
</gene>
<dbReference type="InterPro" id="IPR036048">
    <property type="entry name" value="Interleukin_8-like_sf"/>
</dbReference>
<evidence type="ECO:0000256" key="7">
    <source>
        <dbReference type="ARBA" id="ARBA00023157"/>
    </source>
</evidence>
<dbReference type="AlphaFoldDB" id="A0A7J7VPE5"/>